<organism evidence="1 2">
    <name type="scientific">Craurococcus roseus</name>
    <dbReference type="NCBI Taxonomy" id="77585"/>
    <lineage>
        <taxon>Bacteria</taxon>
        <taxon>Pseudomonadati</taxon>
        <taxon>Pseudomonadota</taxon>
        <taxon>Alphaproteobacteria</taxon>
        <taxon>Acetobacterales</taxon>
        <taxon>Acetobacteraceae</taxon>
        <taxon>Craurococcus</taxon>
    </lineage>
</organism>
<keyword evidence="2" id="KW-1185">Reference proteome</keyword>
<sequence>MKAIITGVLLAAALATGAAFILNSEVQSTAGDFYRSDAVRL</sequence>
<accession>A0ABN1FC80</accession>
<dbReference type="Proteomes" id="UP001501588">
    <property type="component" value="Unassembled WGS sequence"/>
</dbReference>
<dbReference type="RefSeq" id="WP_343895926.1">
    <property type="nucleotide sequence ID" value="NZ_BAAAFZ010000038.1"/>
</dbReference>
<dbReference type="EMBL" id="BAAAFZ010000038">
    <property type="protein sequence ID" value="GAA0587697.1"/>
    <property type="molecule type" value="Genomic_DNA"/>
</dbReference>
<proteinExistence type="predicted"/>
<evidence type="ECO:0000313" key="2">
    <source>
        <dbReference type="Proteomes" id="UP001501588"/>
    </source>
</evidence>
<reference evidence="1 2" key="1">
    <citation type="journal article" date="2019" name="Int. J. Syst. Evol. Microbiol.">
        <title>The Global Catalogue of Microorganisms (GCM) 10K type strain sequencing project: providing services to taxonomists for standard genome sequencing and annotation.</title>
        <authorList>
            <consortium name="The Broad Institute Genomics Platform"/>
            <consortium name="The Broad Institute Genome Sequencing Center for Infectious Disease"/>
            <person name="Wu L."/>
            <person name="Ma J."/>
        </authorList>
    </citation>
    <scope>NUCLEOTIDE SEQUENCE [LARGE SCALE GENOMIC DNA]</scope>
    <source>
        <strain evidence="1 2">JCM 9933</strain>
    </source>
</reference>
<comment type="caution">
    <text evidence="1">The sequence shown here is derived from an EMBL/GenBank/DDBJ whole genome shotgun (WGS) entry which is preliminary data.</text>
</comment>
<name>A0ABN1FC80_9PROT</name>
<gene>
    <name evidence="1" type="ORF">GCM10009416_27860</name>
</gene>
<evidence type="ECO:0000313" key="1">
    <source>
        <dbReference type="EMBL" id="GAA0587697.1"/>
    </source>
</evidence>
<protein>
    <submittedName>
        <fullName evidence="1">Uncharacterized protein</fullName>
    </submittedName>
</protein>